<feature type="compositionally biased region" description="Basic and acidic residues" evidence="1">
    <location>
        <begin position="1"/>
        <end position="13"/>
    </location>
</feature>
<dbReference type="InterPro" id="IPR005804">
    <property type="entry name" value="FA_desaturase_dom"/>
</dbReference>
<dbReference type="Proteomes" id="UP000193247">
    <property type="component" value="Unassembled WGS sequence"/>
</dbReference>
<dbReference type="GO" id="GO:0016020">
    <property type="term" value="C:membrane"/>
    <property type="evidence" value="ECO:0007669"/>
    <property type="project" value="TreeGrafter"/>
</dbReference>
<dbReference type="InterPro" id="IPR036400">
    <property type="entry name" value="Cyt_B5-like_heme/steroid_sf"/>
</dbReference>
<dbReference type="Pfam" id="PF00173">
    <property type="entry name" value="Cyt-b5"/>
    <property type="match status" value="1"/>
</dbReference>
<dbReference type="Gene3D" id="3.10.120.10">
    <property type="entry name" value="Cytochrome b5-like heme/steroid binding domain"/>
    <property type="match status" value="1"/>
</dbReference>
<protein>
    <recommendedName>
        <fullName evidence="3">Cytochrome b5 heme-binding domain-containing protein</fullName>
    </recommendedName>
</protein>
<reference evidence="4 5" key="1">
    <citation type="submission" date="2017-04" db="EMBL/GenBank/DDBJ databases">
        <title>The new phylogeny of genus Mycobacterium.</title>
        <authorList>
            <person name="Tortoli E."/>
            <person name="Trovato A."/>
            <person name="Cirillo D.M."/>
        </authorList>
    </citation>
    <scope>NUCLEOTIDE SEQUENCE [LARGE SCALE GENOMIC DNA]</scope>
    <source>
        <strain evidence="4 5">TBL 1200985</strain>
    </source>
</reference>
<dbReference type="OrthoDB" id="8173637at2"/>
<evidence type="ECO:0000313" key="4">
    <source>
        <dbReference type="EMBL" id="OSC37122.1"/>
    </source>
</evidence>
<feature type="domain" description="Cytochrome b5 heme-binding" evidence="3">
    <location>
        <begin position="31"/>
        <end position="89"/>
    </location>
</feature>
<feature type="region of interest" description="Disordered" evidence="1">
    <location>
        <begin position="1"/>
        <end position="26"/>
    </location>
</feature>
<evidence type="ECO:0000259" key="3">
    <source>
        <dbReference type="PROSITE" id="PS50255"/>
    </source>
</evidence>
<organism evidence="4 5">
    <name type="scientific">Mycobacterium decipiens</name>
    <dbReference type="NCBI Taxonomy" id="1430326"/>
    <lineage>
        <taxon>Bacteria</taxon>
        <taxon>Bacillati</taxon>
        <taxon>Actinomycetota</taxon>
        <taxon>Actinomycetes</taxon>
        <taxon>Mycobacteriales</taxon>
        <taxon>Mycobacteriaceae</taxon>
        <taxon>Mycobacterium</taxon>
    </lineage>
</organism>
<keyword evidence="2" id="KW-0812">Transmembrane</keyword>
<proteinExistence type="predicted"/>
<accession>A0A1X2LPB5</accession>
<feature type="transmembrane region" description="Helical" evidence="2">
    <location>
        <begin position="149"/>
        <end position="170"/>
    </location>
</feature>
<evidence type="ECO:0000313" key="5">
    <source>
        <dbReference type="Proteomes" id="UP000193247"/>
    </source>
</evidence>
<dbReference type="InterPro" id="IPR001199">
    <property type="entry name" value="Cyt_B5-like_heme/steroid-bd"/>
</dbReference>
<dbReference type="PANTHER" id="PTHR19353">
    <property type="entry name" value="FATTY ACID DESATURASE 2"/>
    <property type="match status" value="1"/>
</dbReference>
<dbReference type="PANTHER" id="PTHR19353:SF19">
    <property type="entry name" value="DELTA(5) FATTY ACID DESATURASE C-RELATED"/>
    <property type="match status" value="1"/>
</dbReference>
<name>A0A1X2LPB5_9MYCO</name>
<dbReference type="GO" id="GO:0042759">
    <property type="term" value="P:long-chain fatty acid biosynthetic process"/>
    <property type="evidence" value="ECO:0007669"/>
    <property type="project" value="UniProtKB-ARBA"/>
</dbReference>
<dbReference type="AlphaFoldDB" id="A0A1X2LPB5"/>
<keyword evidence="2" id="KW-1133">Transmembrane helix</keyword>
<gene>
    <name evidence="4" type="ORF">B8W66_21990</name>
</gene>
<keyword evidence="5" id="KW-1185">Reference proteome</keyword>
<keyword evidence="2" id="KW-0472">Membrane</keyword>
<dbReference type="Pfam" id="PF00487">
    <property type="entry name" value="FA_desaturase"/>
    <property type="match status" value="1"/>
</dbReference>
<dbReference type="GO" id="GO:0016717">
    <property type="term" value="F:oxidoreductase activity, acting on paired donors, with oxidation of a pair of donors resulting in the reduction of molecular oxygen to two molecules of water"/>
    <property type="evidence" value="ECO:0007669"/>
    <property type="project" value="TreeGrafter"/>
</dbReference>
<dbReference type="SUPFAM" id="SSF55856">
    <property type="entry name" value="Cytochrome b5-like heme/steroid binding domain"/>
    <property type="match status" value="1"/>
</dbReference>
<evidence type="ECO:0000256" key="1">
    <source>
        <dbReference type="SAM" id="MobiDB-lite"/>
    </source>
</evidence>
<dbReference type="RefSeq" id="WP_085327377.1">
    <property type="nucleotide sequence ID" value="NZ_NCXP01000047.1"/>
</dbReference>
<feature type="transmembrane region" description="Helical" evidence="2">
    <location>
        <begin position="305"/>
        <end position="325"/>
    </location>
</feature>
<feature type="transmembrane region" description="Helical" evidence="2">
    <location>
        <begin position="176"/>
        <end position="199"/>
    </location>
</feature>
<evidence type="ECO:0000256" key="2">
    <source>
        <dbReference type="SAM" id="Phobius"/>
    </source>
</evidence>
<comment type="caution">
    <text evidence="4">The sequence shown here is derived from an EMBL/GenBank/DDBJ whole genome shotgun (WGS) entry which is preliminary data.</text>
</comment>
<dbReference type="STRING" id="1430326.B8W66_21990"/>
<dbReference type="GO" id="GO:0006636">
    <property type="term" value="P:unsaturated fatty acid biosynthetic process"/>
    <property type="evidence" value="ECO:0007669"/>
    <property type="project" value="UniProtKB-ARBA"/>
</dbReference>
<sequence length="489" mass="55226">MTNDLPEVRERAAGPRPAPPPGGPPMSDVWVYNGRAYDLSDWIAKHPGGAFFIGRTKNRDITAIVKSYHRDPAIVERILQRRYALGRDATPKDVHPKHNAPAFLFKDDFNSWRDTPQYRFDDPNDLLHRVKARLAEPALAARIKRMDKLFDIVVAVLAVAYFAVQGVRLVEPRWMPLWAFVIAMVLLRSSLAGFGHYALHRAQRGFNRVLDNAFDLNYVALSLVTADGHTLLHHPYTQSDVDIKKNVFTMMMRLPRLYRVPVHTIHKFGHMFSGMAIRIADVWRITRKVGVQEAYGSWRGALPHFLGSSGARLLLVGELLIFALAGDFWAWALQFVVTLWVSTFLVVASHEFEDDTEDSAGNGEDWGIDQLEHANDLMVIGNRYVDCFLSAGLSSHRVHHVLPFQRSGFANIVTEDVLREEAAKFGVEWLPAKSFVTDRLPKLCRTYLLSPSRQADERNWGFVREHCSPAAWKASASYMLAGFVGIGSV</sequence>
<dbReference type="InterPro" id="IPR012171">
    <property type="entry name" value="Fatty_acid_desaturase"/>
</dbReference>
<dbReference type="PROSITE" id="PS50255">
    <property type="entry name" value="CYTOCHROME_B5_2"/>
    <property type="match status" value="1"/>
</dbReference>
<dbReference type="EMBL" id="NCXP01000047">
    <property type="protein sequence ID" value="OSC37122.1"/>
    <property type="molecule type" value="Genomic_DNA"/>
</dbReference>